<evidence type="ECO:0000256" key="2">
    <source>
        <dbReference type="ARBA" id="ARBA00010082"/>
    </source>
</evidence>
<organism evidence="9 10">
    <name type="scientific">Sistotremastrum niveocremeum HHB9708</name>
    <dbReference type="NCBI Taxonomy" id="1314777"/>
    <lineage>
        <taxon>Eukaryota</taxon>
        <taxon>Fungi</taxon>
        <taxon>Dikarya</taxon>
        <taxon>Basidiomycota</taxon>
        <taxon>Agaricomycotina</taxon>
        <taxon>Agaricomycetes</taxon>
        <taxon>Sistotremastrales</taxon>
        <taxon>Sistotremastraceae</taxon>
        <taxon>Sertulicium</taxon>
        <taxon>Sertulicium niveocremeum</taxon>
    </lineage>
</organism>
<feature type="compositionally biased region" description="Basic and acidic residues" evidence="7">
    <location>
        <begin position="222"/>
        <end position="235"/>
    </location>
</feature>
<feature type="compositionally biased region" description="Polar residues" evidence="7">
    <location>
        <begin position="139"/>
        <end position="156"/>
    </location>
</feature>
<feature type="compositionally biased region" description="Low complexity" evidence="7">
    <location>
        <begin position="313"/>
        <end position="327"/>
    </location>
</feature>
<feature type="compositionally biased region" description="Basic and acidic residues" evidence="7">
    <location>
        <begin position="172"/>
        <end position="187"/>
    </location>
</feature>
<name>A0A164ZL34_9AGAM</name>
<dbReference type="GO" id="GO:0000407">
    <property type="term" value="C:phagophore assembly site"/>
    <property type="evidence" value="ECO:0007669"/>
    <property type="project" value="UniProtKB-SubCell"/>
</dbReference>
<dbReference type="Proteomes" id="UP000076722">
    <property type="component" value="Unassembled WGS sequence"/>
</dbReference>
<keyword evidence="10" id="KW-1185">Reference proteome</keyword>
<comment type="subcellular location">
    <subcellularLocation>
        <location evidence="1">Preautophagosomal structure</location>
    </subcellularLocation>
</comment>
<evidence type="ECO:0000256" key="6">
    <source>
        <dbReference type="ARBA" id="ARBA00023006"/>
    </source>
</evidence>
<sequence length="356" mass="38547">MVHLIIRLPYNRPDDAPSDPPQVEWNTEKETILWDVIAKSRATENSALDWQGLSEHLQVPLPYLLYRARNRYMQDLKGLQDIRVPFSPIDDRGNRVTTPKLTAVMKLSSSGRIGTPPGARGRLLSTQLTSSPTTKSKALGSSTLTLKKGRLSSNIRPASPSISNDDSSSDEEAQRAEEAERHRENQDAIGRKLKELEERMTHHNLGLAAKPRFQSPSPSDARLADSRSPQRRDSVAPDTSESAASSPSRSIPSIPSPQSDSVVGQGNLAGRRPLTLSPGRSPVFPSKPSKPLSRYHSLGGVARASEKGSAQGSAVSSFSDLSDISTSALDSGTMSNSRGGSRLSVNPRSHFSSRGR</sequence>
<evidence type="ECO:0000256" key="5">
    <source>
        <dbReference type="ARBA" id="ARBA00022927"/>
    </source>
</evidence>
<keyword evidence="6" id="KW-0072">Autophagy</keyword>
<keyword evidence="4" id="KW-0813">Transport</keyword>
<dbReference type="STRING" id="1314777.A0A164ZL34"/>
<dbReference type="PANTHER" id="PTHR40012">
    <property type="entry name" value="AUTOPHAGY-RELATED PROTEIN 29"/>
    <property type="match status" value="1"/>
</dbReference>
<feature type="compositionally biased region" description="Low complexity" evidence="7">
    <location>
        <begin position="237"/>
        <end position="261"/>
    </location>
</feature>
<evidence type="ECO:0000256" key="7">
    <source>
        <dbReference type="SAM" id="MobiDB-lite"/>
    </source>
</evidence>
<dbReference type="Gene3D" id="1.10.10.2570">
    <property type="match status" value="1"/>
</dbReference>
<feature type="region of interest" description="Disordered" evidence="7">
    <location>
        <begin position="204"/>
        <end position="356"/>
    </location>
</feature>
<dbReference type="Pfam" id="PF18388">
    <property type="entry name" value="ATG29_N"/>
    <property type="match status" value="1"/>
</dbReference>
<dbReference type="InterPro" id="IPR039113">
    <property type="entry name" value="ATG29"/>
</dbReference>
<evidence type="ECO:0000256" key="1">
    <source>
        <dbReference type="ARBA" id="ARBA00004329"/>
    </source>
</evidence>
<reference evidence="9 10" key="1">
    <citation type="journal article" date="2016" name="Mol. Biol. Evol.">
        <title>Comparative Genomics of Early-Diverging Mushroom-Forming Fungi Provides Insights into the Origins of Lignocellulose Decay Capabilities.</title>
        <authorList>
            <person name="Nagy L.G."/>
            <person name="Riley R."/>
            <person name="Tritt A."/>
            <person name="Adam C."/>
            <person name="Daum C."/>
            <person name="Floudas D."/>
            <person name="Sun H."/>
            <person name="Yadav J.S."/>
            <person name="Pangilinan J."/>
            <person name="Larsson K.H."/>
            <person name="Matsuura K."/>
            <person name="Barry K."/>
            <person name="Labutti K."/>
            <person name="Kuo R."/>
            <person name="Ohm R.A."/>
            <person name="Bhattacharya S.S."/>
            <person name="Shirouzu T."/>
            <person name="Yoshinaga Y."/>
            <person name="Martin F.M."/>
            <person name="Grigoriev I.V."/>
            <person name="Hibbett D.S."/>
        </authorList>
    </citation>
    <scope>NUCLEOTIDE SEQUENCE [LARGE SCALE GENOMIC DNA]</scope>
    <source>
        <strain evidence="9 10">HHB9708</strain>
    </source>
</reference>
<dbReference type="GO" id="GO:0000045">
    <property type="term" value="P:autophagosome assembly"/>
    <property type="evidence" value="ECO:0007669"/>
    <property type="project" value="InterPro"/>
</dbReference>
<keyword evidence="5" id="KW-0653">Protein transport</keyword>
<comment type="similarity">
    <text evidence="2">Belongs to the ATG29 family.</text>
</comment>
<protein>
    <recommendedName>
        <fullName evidence="3">Autophagy-related protein 29</fullName>
    </recommendedName>
</protein>
<feature type="region of interest" description="Disordered" evidence="7">
    <location>
        <begin position="128"/>
        <end position="187"/>
    </location>
</feature>
<feature type="compositionally biased region" description="Polar residues" evidence="7">
    <location>
        <begin position="328"/>
        <end position="350"/>
    </location>
</feature>
<feature type="domain" description="Atg29 N-terminal" evidence="8">
    <location>
        <begin position="3"/>
        <end position="59"/>
    </location>
</feature>
<dbReference type="EMBL" id="KV419396">
    <property type="protein sequence ID" value="KZS97826.1"/>
    <property type="molecule type" value="Genomic_DNA"/>
</dbReference>
<dbReference type="InterPro" id="IPR039362">
    <property type="entry name" value="ATG29_sf"/>
</dbReference>
<dbReference type="OrthoDB" id="21072at2759"/>
<gene>
    <name evidence="9" type="ORF">SISNIDRAFT_546872</name>
</gene>
<dbReference type="PANTHER" id="PTHR40012:SF1">
    <property type="entry name" value="AUTOPHAGY-RELATED PROTEIN 29"/>
    <property type="match status" value="1"/>
</dbReference>
<dbReference type="AlphaFoldDB" id="A0A164ZL34"/>
<evidence type="ECO:0000256" key="3">
    <source>
        <dbReference type="ARBA" id="ARBA00013784"/>
    </source>
</evidence>
<proteinExistence type="inferred from homology"/>
<evidence type="ECO:0000256" key="4">
    <source>
        <dbReference type="ARBA" id="ARBA00022448"/>
    </source>
</evidence>
<dbReference type="GO" id="GO:0015031">
    <property type="term" value="P:protein transport"/>
    <property type="evidence" value="ECO:0007669"/>
    <property type="project" value="UniProtKB-KW"/>
</dbReference>
<dbReference type="InterPro" id="IPR040666">
    <property type="entry name" value="Atg29_N"/>
</dbReference>
<accession>A0A164ZL34</accession>
<evidence type="ECO:0000313" key="9">
    <source>
        <dbReference type="EMBL" id="KZS97826.1"/>
    </source>
</evidence>
<evidence type="ECO:0000313" key="10">
    <source>
        <dbReference type="Proteomes" id="UP000076722"/>
    </source>
</evidence>
<evidence type="ECO:0000259" key="8">
    <source>
        <dbReference type="Pfam" id="PF18388"/>
    </source>
</evidence>